<protein>
    <recommendedName>
        <fullName evidence="4">Alkaline shock response membrane anchor protein AmaP</fullName>
    </recommendedName>
</protein>
<dbReference type="STRING" id="403935.SAMN05216481_101940"/>
<evidence type="ECO:0008006" key="4">
    <source>
        <dbReference type="Google" id="ProtNLM"/>
    </source>
</evidence>
<dbReference type="EMBL" id="FOET01000001">
    <property type="protein sequence ID" value="SEP72933.1"/>
    <property type="molecule type" value="Genomic_DNA"/>
</dbReference>
<name>A0A1H9A917_9ACTN</name>
<keyword evidence="1" id="KW-0472">Membrane</keyword>
<sequence>MLTVVNRILLGLVGLALLLLGLAALLGGLDLQRRWGLDLPSGLPWDGPDEVPLGRGEPAWWQDADWWRWLLAIGVPAVVLLLALWWLSAQLWRQRPDTVLVDSGDGYGALVGTRTLEDAVAEEAATLPGVERVRVRMGRRRAGVRARTAVAVAAHASPAETVARLRDEALEHARASAGLDRLAAEIRLRPARRRADGRVS</sequence>
<feature type="transmembrane region" description="Helical" evidence="1">
    <location>
        <begin position="66"/>
        <end position="87"/>
    </location>
</feature>
<dbReference type="AlphaFoldDB" id="A0A1H9A917"/>
<evidence type="ECO:0000313" key="3">
    <source>
        <dbReference type="Proteomes" id="UP000199055"/>
    </source>
</evidence>
<evidence type="ECO:0000256" key="1">
    <source>
        <dbReference type="SAM" id="Phobius"/>
    </source>
</evidence>
<dbReference type="RefSeq" id="WP_093655849.1">
    <property type="nucleotide sequence ID" value="NZ_FOET01000001.1"/>
</dbReference>
<keyword evidence="1" id="KW-1133">Transmembrane helix</keyword>
<evidence type="ECO:0000313" key="2">
    <source>
        <dbReference type="EMBL" id="SEP72933.1"/>
    </source>
</evidence>
<gene>
    <name evidence="2" type="ORF">SAMN05216481_101940</name>
</gene>
<keyword evidence="3" id="KW-1185">Reference proteome</keyword>
<organism evidence="2 3">
    <name type="scientific">Streptomyces radiopugnans</name>
    <dbReference type="NCBI Taxonomy" id="403935"/>
    <lineage>
        <taxon>Bacteria</taxon>
        <taxon>Bacillati</taxon>
        <taxon>Actinomycetota</taxon>
        <taxon>Actinomycetes</taxon>
        <taxon>Kitasatosporales</taxon>
        <taxon>Streptomycetaceae</taxon>
        <taxon>Streptomyces</taxon>
    </lineage>
</organism>
<keyword evidence="1" id="KW-0812">Transmembrane</keyword>
<proteinExistence type="predicted"/>
<dbReference type="Proteomes" id="UP000199055">
    <property type="component" value="Unassembled WGS sequence"/>
</dbReference>
<accession>A0A1H9A917</accession>
<reference evidence="2 3" key="1">
    <citation type="submission" date="2016-10" db="EMBL/GenBank/DDBJ databases">
        <authorList>
            <person name="de Groot N.N."/>
        </authorList>
    </citation>
    <scope>NUCLEOTIDE SEQUENCE [LARGE SCALE GENOMIC DNA]</scope>
    <source>
        <strain evidence="2 3">CGMCC 4.3519</strain>
    </source>
</reference>
<dbReference type="NCBIfam" id="NF033218">
    <property type="entry name" value="anchor_AmaP"/>
    <property type="match status" value="1"/>
</dbReference>